<feature type="region of interest" description="Disordered" evidence="7">
    <location>
        <begin position="311"/>
        <end position="330"/>
    </location>
</feature>
<keyword evidence="6" id="KW-0479">Metal-binding</keyword>
<dbReference type="Gene3D" id="3.30.710.10">
    <property type="entry name" value="Potassium Channel Kv1.1, Chain A"/>
    <property type="match status" value="1"/>
</dbReference>
<dbReference type="Pfam" id="PF00651">
    <property type="entry name" value="BTB"/>
    <property type="match status" value="1"/>
</dbReference>
<keyword evidence="4" id="KW-0539">Nucleus</keyword>
<proteinExistence type="predicted"/>
<dbReference type="GO" id="GO:0045467">
    <property type="term" value="P:R7 cell development"/>
    <property type="evidence" value="ECO:0007669"/>
    <property type="project" value="UniProtKB-ARBA"/>
</dbReference>
<dbReference type="InterPro" id="IPR036236">
    <property type="entry name" value="Znf_C2H2_sf"/>
</dbReference>
<dbReference type="GO" id="GO:0008270">
    <property type="term" value="F:zinc ion binding"/>
    <property type="evidence" value="ECO:0007669"/>
    <property type="project" value="UniProtKB-KW"/>
</dbReference>
<feature type="region of interest" description="Disordered" evidence="7">
    <location>
        <begin position="137"/>
        <end position="185"/>
    </location>
</feature>
<dbReference type="Proteomes" id="UP000076858">
    <property type="component" value="Unassembled WGS sequence"/>
</dbReference>
<keyword evidence="11" id="KW-1185">Reference proteome</keyword>
<dbReference type="PROSITE" id="PS00028">
    <property type="entry name" value="ZINC_FINGER_C2H2_1"/>
    <property type="match status" value="1"/>
</dbReference>
<dbReference type="PROSITE" id="PS50157">
    <property type="entry name" value="ZINC_FINGER_C2H2_2"/>
    <property type="match status" value="2"/>
</dbReference>
<dbReference type="InterPro" id="IPR011333">
    <property type="entry name" value="SKP1/BTB/POZ_sf"/>
</dbReference>
<reference evidence="10 11" key="1">
    <citation type="submission" date="2016-03" db="EMBL/GenBank/DDBJ databases">
        <title>EvidentialGene: Evidence-directed Construction of Genes on Genomes.</title>
        <authorList>
            <person name="Gilbert D.G."/>
            <person name="Choi J.-H."/>
            <person name="Mockaitis K."/>
            <person name="Colbourne J."/>
            <person name="Pfrender M."/>
        </authorList>
    </citation>
    <scope>NUCLEOTIDE SEQUENCE [LARGE SCALE GENOMIC DNA]</scope>
    <source>
        <strain evidence="10 11">Xinb3</strain>
        <tissue evidence="10">Complete organism</tissue>
    </source>
</reference>
<keyword evidence="6" id="KW-0863">Zinc-finger</keyword>
<comment type="caution">
    <text evidence="10">The sequence shown here is derived from an EMBL/GenBank/DDBJ whole genome shotgun (WGS) entry which is preliminary data.</text>
</comment>
<dbReference type="SMART" id="SM00355">
    <property type="entry name" value="ZnF_C2H2"/>
    <property type="match status" value="2"/>
</dbReference>
<dbReference type="FunFam" id="3.30.710.10:FF:000155">
    <property type="entry name" value="Longitudinals lacking protein, isoforms F/I/K/T"/>
    <property type="match status" value="1"/>
</dbReference>
<evidence type="ECO:0000256" key="1">
    <source>
        <dbReference type="ARBA" id="ARBA00022473"/>
    </source>
</evidence>
<evidence type="ECO:0000256" key="7">
    <source>
        <dbReference type="SAM" id="MobiDB-lite"/>
    </source>
</evidence>
<feature type="domain" description="C2H2-type" evidence="9">
    <location>
        <begin position="363"/>
        <end position="390"/>
    </location>
</feature>
<dbReference type="GO" id="GO:0048813">
    <property type="term" value="P:dendrite morphogenesis"/>
    <property type="evidence" value="ECO:0007669"/>
    <property type="project" value="UniProtKB-ARBA"/>
</dbReference>
<name>A0A164X3X6_9CRUS</name>
<feature type="domain" description="C2H2-type" evidence="9">
    <location>
        <begin position="392"/>
        <end position="420"/>
    </location>
</feature>
<dbReference type="PANTHER" id="PTHR23110:SF111">
    <property type="entry name" value="LONGITUDINALS LACKING PROTEIN, ISOFORMS F_I_K_T"/>
    <property type="match status" value="1"/>
</dbReference>
<feature type="compositionally biased region" description="Polar residues" evidence="7">
    <location>
        <begin position="276"/>
        <end position="285"/>
    </location>
</feature>
<dbReference type="Gene3D" id="3.30.160.60">
    <property type="entry name" value="Classic Zinc Finger"/>
    <property type="match status" value="1"/>
</dbReference>
<dbReference type="SUPFAM" id="SSF57667">
    <property type="entry name" value="beta-beta-alpha zinc fingers"/>
    <property type="match status" value="1"/>
</dbReference>
<dbReference type="PANTHER" id="PTHR23110">
    <property type="entry name" value="BTB DOMAIN TRANSCRIPTION FACTOR"/>
    <property type="match status" value="1"/>
</dbReference>
<feature type="domain" description="BTB" evidence="8">
    <location>
        <begin position="32"/>
        <end position="97"/>
    </location>
</feature>
<feature type="region of interest" description="Disordered" evidence="7">
    <location>
        <begin position="233"/>
        <end position="306"/>
    </location>
</feature>
<evidence type="ECO:0000256" key="6">
    <source>
        <dbReference type="PROSITE-ProRule" id="PRU00042"/>
    </source>
</evidence>
<evidence type="ECO:0000256" key="5">
    <source>
        <dbReference type="ARBA" id="ARBA00037382"/>
    </source>
</evidence>
<dbReference type="AlphaFoldDB" id="A0A164X3X6"/>
<dbReference type="EMBL" id="LRGB01001019">
    <property type="protein sequence ID" value="KZS13849.1"/>
    <property type="molecule type" value="Genomic_DNA"/>
</dbReference>
<dbReference type="SMART" id="SM00225">
    <property type="entry name" value="BTB"/>
    <property type="match status" value="1"/>
</dbReference>
<evidence type="ECO:0000256" key="4">
    <source>
        <dbReference type="ARBA" id="ARBA00023242"/>
    </source>
</evidence>
<dbReference type="GO" id="GO:0005634">
    <property type="term" value="C:nucleus"/>
    <property type="evidence" value="ECO:0007669"/>
    <property type="project" value="UniProtKB-ARBA"/>
</dbReference>
<evidence type="ECO:0000313" key="11">
    <source>
        <dbReference type="Proteomes" id="UP000076858"/>
    </source>
</evidence>
<dbReference type="SUPFAM" id="SSF54695">
    <property type="entry name" value="POZ domain"/>
    <property type="match status" value="1"/>
</dbReference>
<protein>
    <submittedName>
        <fullName evidence="10">Zinc finger and BTB domain-containing protein 44</fullName>
    </submittedName>
</protein>
<evidence type="ECO:0000259" key="8">
    <source>
        <dbReference type="PROSITE" id="PS50097"/>
    </source>
</evidence>
<dbReference type="Pfam" id="PF00096">
    <property type="entry name" value="zf-C2H2"/>
    <property type="match status" value="2"/>
</dbReference>
<evidence type="ECO:0000256" key="2">
    <source>
        <dbReference type="ARBA" id="ARBA00022782"/>
    </source>
</evidence>
<dbReference type="InterPro" id="IPR013087">
    <property type="entry name" value="Znf_C2H2_type"/>
</dbReference>
<dbReference type="GO" id="GO:0006357">
    <property type="term" value="P:regulation of transcription by RNA polymerase II"/>
    <property type="evidence" value="ECO:0007669"/>
    <property type="project" value="TreeGrafter"/>
</dbReference>
<organism evidence="10 11">
    <name type="scientific">Daphnia magna</name>
    <dbReference type="NCBI Taxonomy" id="35525"/>
    <lineage>
        <taxon>Eukaryota</taxon>
        <taxon>Metazoa</taxon>
        <taxon>Ecdysozoa</taxon>
        <taxon>Arthropoda</taxon>
        <taxon>Crustacea</taxon>
        <taxon>Branchiopoda</taxon>
        <taxon>Diplostraca</taxon>
        <taxon>Cladocera</taxon>
        <taxon>Anomopoda</taxon>
        <taxon>Daphniidae</taxon>
        <taxon>Daphnia</taxon>
    </lineage>
</organism>
<keyword evidence="6" id="KW-0862">Zinc</keyword>
<accession>A0A164X3X6</accession>
<gene>
    <name evidence="10" type="ORF">APZ42_020929</name>
</gene>
<dbReference type="CDD" id="cd18315">
    <property type="entry name" value="BTB_POZ_BAB-like"/>
    <property type="match status" value="1"/>
</dbReference>
<dbReference type="PROSITE" id="PS50097">
    <property type="entry name" value="BTB"/>
    <property type="match status" value="1"/>
</dbReference>
<evidence type="ECO:0000256" key="3">
    <source>
        <dbReference type="ARBA" id="ARBA00022902"/>
    </source>
</evidence>
<keyword evidence="1" id="KW-0217">Developmental protein</keyword>
<dbReference type="GO" id="GO:0045476">
    <property type="term" value="P:nurse cell apoptotic process"/>
    <property type="evidence" value="ECO:0007669"/>
    <property type="project" value="UniProtKB-ARBA"/>
</dbReference>
<feature type="compositionally biased region" description="Low complexity" evidence="7">
    <location>
        <begin position="160"/>
        <end position="177"/>
    </location>
</feature>
<feature type="compositionally biased region" description="Low complexity" evidence="7">
    <location>
        <begin position="293"/>
        <end position="305"/>
    </location>
</feature>
<dbReference type="GO" id="GO:0008406">
    <property type="term" value="P:gonad development"/>
    <property type="evidence" value="ECO:0007669"/>
    <property type="project" value="UniProtKB-ARBA"/>
</dbReference>
<feature type="compositionally biased region" description="Polar residues" evidence="7">
    <location>
        <begin position="149"/>
        <end position="159"/>
    </location>
</feature>
<dbReference type="InterPro" id="IPR000210">
    <property type="entry name" value="BTB/POZ_dom"/>
</dbReference>
<dbReference type="STRING" id="35525.A0A164X3X6"/>
<dbReference type="GO" id="GO:0007464">
    <property type="term" value="P:R3/R4 cell fate commitment"/>
    <property type="evidence" value="ECO:0007669"/>
    <property type="project" value="UniProtKB-ARBA"/>
</dbReference>
<dbReference type="OrthoDB" id="6350902at2759"/>
<keyword evidence="3" id="KW-0524">Neurogenesis</keyword>
<comment type="function">
    <text evidence="5">Putative transcription factor required for axon growth and guidance in the central and peripheral nervous systems. Repels CNS axons away from the midline by promoting the expression of the midline repellent sli and its receptor robo.</text>
</comment>
<dbReference type="GO" id="GO:0035167">
    <property type="term" value="P:larval lymph gland hemopoiesis"/>
    <property type="evidence" value="ECO:0007669"/>
    <property type="project" value="UniProtKB-ARBA"/>
</dbReference>
<evidence type="ECO:0000259" key="9">
    <source>
        <dbReference type="PROSITE" id="PS50157"/>
    </source>
</evidence>
<dbReference type="GO" id="GO:0016199">
    <property type="term" value="P:axon midline choice point recognition"/>
    <property type="evidence" value="ECO:0007669"/>
    <property type="project" value="UniProtKB-ARBA"/>
</dbReference>
<dbReference type="InterPro" id="IPR051095">
    <property type="entry name" value="Dros_DevTransReg"/>
</dbReference>
<sequence length="430" mass="47822">MDTDDEFCLKWNNHHSTFLSVLHSLLKKEILVDVTLAAEGHFIEAHKLVLSTCSEYFQDALQLHDNKHAYIFLNNVVFDDLKALVDYMYRGEVNVSQEQLPRFLATAEALKIKGLSDKSEPLVENLEQHTPVQVKTKRNHGKSGKIASRQMTASSSVARQTHLSSQQKSSHSIISQTLTGRSPRNLRASSDLISEAEVTPEVNFVSVNAHGEEIDLEQNEEDGLGTLGKVWSMNEGNNEDNWENNTGTLDDGTHEEGKRYATQSESDNCEYRQFAEPSNENSSLTGDLPLMPSSSAQGNWASSSAVRTNYSRGIRGKSSKNSRAGGEDSWPISVAKNKQLGKSRRFAPTAFPTSNTSGTDECITCPNCGRGYSQKGSLNRHIKFECGIIPKFPCQLCPMRFRRAYKLTEHHNRVHVNDAAKSKTSENSVV</sequence>
<keyword evidence="2" id="KW-0221">Differentiation</keyword>
<dbReference type="GO" id="GO:0007526">
    <property type="term" value="P:larval somatic muscle development"/>
    <property type="evidence" value="ECO:0007669"/>
    <property type="project" value="UniProtKB-ARBA"/>
</dbReference>
<evidence type="ECO:0000313" key="10">
    <source>
        <dbReference type="EMBL" id="KZS13849.1"/>
    </source>
</evidence>